<evidence type="ECO:0000256" key="4">
    <source>
        <dbReference type="ARBA" id="ARBA00022842"/>
    </source>
</evidence>
<proteinExistence type="predicted"/>
<evidence type="ECO:0000256" key="5">
    <source>
        <dbReference type="SAM" id="MobiDB-lite"/>
    </source>
</evidence>
<comment type="caution">
    <text evidence="7">The sequence shown here is derived from an EMBL/GenBank/DDBJ whole genome shotgun (WGS) entry which is preliminary data.</text>
</comment>
<evidence type="ECO:0000259" key="6">
    <source>
        <dbReference type="Pfam" id="PF08544"/>
    </source>
</evidence>
<feature type="region of interest" description="Disordered" evidence="5">
    <location>
        <begin position="357"/>
        <end position="384"/>
    </location>
</feature>
<feature type="domain" description="GHMP kinase C-terminal" evidence="6">
    <location>
        <begin position="390"/>
        <end position="446"/>
    </location>
</feature>
<dbReference type="GO" id="GO:0006695">
    <property type="term" value="P:cholesterol biosynthetic process"/>
    <property type="evidence" value="ECO:0007669"/>
    <property type="project" value="TreeGrafter"/>
</dbReference>
<dbReference type="OMA" id="VCTYGGV"/>
<evidence type="ECO:0000256" key="2">
    <source>
        <dbReference type="ARBA" id="ARBA00022679"/>
    </source>
</evidence>
<protein>
    <submittedName>
        <fullName evidence="7">Mevalonate kinase</fullName>
    </submittedName>
</protein>
<dbReference type="STRING" id="6265.A0A0B2VSJ7"/>
<feature type="compositionally biased region" description="Basic residues" evidence="5">
    <location>
        <begin position="512"/>
        <end position="521"/>
    </location>
</feature>
<feature type="region of interest" description="Disordered" evidence="5">
    <location>
        <begin position="494"/>
        <end position="521"/>
    </location>
</feature>
<dbReference type="UniPathway" id="UPA00057">
    <property type="reaction ID" value="UER00098"/>
</dbReference>
<keyword evidence="1" id="KW-0963">Cytoplasm</keyword>
<dbReference type="OrthoDB" id="1652964at2759"/>
<dbReference type="FunFam" id="3.30.70.890:FF:000017">
    <property type="entry name" value="MeValonate Kinase"/>
    <property type="match status" value="1"/>
</dbReference>
<dbReference type="SUPFAM" id="SSF54211">
    <property type="entry name" value="Ribosomal protein S5 domain 2-like"/>
    <property type="match status" value="2"/>
</dbReference>
<dbReference type="PANTHER" id="PTHR43290:SF2">
    <property type="entry name" value="MEVALONATE KINASE"/>
    <property type="match status" value="1"/>
</dbReference>
<dbReference type="PANTHER" id="PTHR43290">
    <property type="entry name" value="MEVALONATE KINASE"/>
    <property type="match status" value="1"/>
</dbReference>
<dbReference type="Gene3D" id="3.30.230.10">
    <property type="match status" value="2"/>
</dbReference>
<feature type="compositionally biased region" description="Low complexity" evidence="5">
    <location>
        <begin position="13"/>
        <end position="27"/>
    </location>
</feature>
<dbReference type="InterPro" id="IPR014721">
    <property type="entry name" value="Ribsml_uS5_D2-typ_fold_subgr"/>
</dbReference>
<reference evidence="7 8" key="1">
    <citation type="submission" date="2014-11" db="EMBL/GenBank/DDBJ databases">
        <title>Genetic blueprint of the zoonotic pathogen Toxocara canis.</title>
        <authorList>
            <person name="Zhu X.-Q."/>
            <person name="Korhonen P.K."/>
            <person name="Cai H."/>
            <person name="Young N.D."/>
            <person name="Nejsum P."/>
            <person name="von Samson-Himmelstjerna G."/>
            <person name="Boag P.R."/>
            <person name="Tan P."/>
            <person name="Li Q."/>
            <person name="Min J."/>
            <person name="Yang Y."/>
            <person name="Wang X."/>
            <person name="Fang X."/>
            <person name="Hall R.S."/>
            <person name="Hofmann A."/>
            <person name="Sternberg P.W."/>
            <person name="Jex A.R."/>
            <person name="Gasser R.B."/>
        </authorList>
    </citation>
    <scope>NUCLEOTIDE SEQUENCE [LARGE SCALE GENOMIC DNA]</scope>
    <source>
        <strain evidence="7">PN_DK_2014</strain>
    </source>
</reference>
<dbReference type="GO" id="GO:0005829">
    <property type="term" value="C:cytosol"/>
    <property type="evidence" value="ECO:0007669"/>
    <property type="project" value="TreeGrafter"/>
</dbReference>
<feature type="compositionally biased region" description="Low complexity" evidence="5">
    <location>
        <begin position="494"/>
        <end position="511"/>
    </location>
</feature>
<dbReference type="Gene3D" id="3.30.70.890">
    <property type="entry name" value="GHMP kinase, C-terminal domain"/>
    <property type="match status" value="1"/>
</dbReference>
<evidence type="ECO:0000313" key="7">
    <source>
        <dbReference type="EMBL" id="KHN84362.1"/>
    </source>
</evidence>
<dbReference type="Proteomes" id="UP000031036">
    <property type="component" value="Unassembled WGS sequence"/>
</dbReference>
<dbReference type="InterPro" id="IPR013750">
    <property type="entry name" value="GHMP_kinase_C_dom"/>
</dbReference>
<feature type="region of interest" description="Disordered" evidence="5">
    <location>
        <begin position="1"/>
        <end position="28"/>
    </location>
</feature>
<dbReference type="GO" id="GO:0004496">
    <property type="term" value="F:mevalonate kinase activity"/>
    <property type="evidence" value="ECO:0007669"/>
    <property type="project" value="InterPro"/>
</dbReference>
<dbReference type="EMBL" id="JPKZ01000989">
    <property type="protein sequence ID" value="KHN84362.1"/>
    <property type="molecule type" value="Genomic_DNA"/>
</dbReference>
<keyword evidence="8" id="KW-1185">Reference proteome</keyword>
<accession>A0A0B2VSJ7</accession>
<dbReference type="SUPFAM" id="SSF55060">
    <property type="entry name" value="GHMP Kinase, C-terminal domain"/>
    <property type="match status" value="1"/>
</dbReference>
<evidence type="ECO:0000313" key="8">
    <source>
        <dbReference type="Proteomes" id="UP000031036"/>
    </source>
</evidence>
<dbReference type="GO" id="GO:0005524">
    <property type="term" value="F:ATP binding"/>
    <property type="evidence" value="ECO:0007669"/>
    <property type="project" value="InterPro"/>
</dbReference>
<feature type="region of interest" description="Disordered" evidence="5">
    <location>
        <begin position="303"/>
        <end position="344"/>
    </location>
</feature>
<dbReference type="InterPro" id="IPR036554">
    <property type="entry name" value="GHMP_kinase_C_sf"/>
</dbReference>
<evidence type="ECO:0000256" key="3">
    <source>
        <dbReference type="ARBA" id="ARBA00022777"/>
    </source>
</evidence>
<dbReference type="Pfam" id="PF08544">
    <property type="entry name" value="GHMP_kinases_C"/>
    <property type="match status" value="1"/>
</dbReference>
<dbReference type="InterPro" id="IPR020568">
    <property type="entry name" value="Ribosomal_Su5_D2-typ_SF"/>
</dbReference>
<keyword evidence="2" id="KW-0808">Transferase</keyword>
<keyword evidence="4" id="KW-0460">Magnesium</keyword>
<dbReference type="AlphaFoldDB" id="A0A0B2VSJ7"/>
<dbReference type="InterPro" id="IPR006205">
    <property type="entry name" value="Mev_gal_kin"/>
</dbReference>
<organism evidence="7 8">
    <name type="scientific">Toxocara canis</name>
    <name type="common">Canine roundworm</name>
    <dbReference type="NCBI Taxonomy" id="6265"/>
    <lineage>
        <taxon>Eukaryota</taxon>
        <taxon>Metazoa</taxon>
        <taxon>Ecdysozoa</taxon>
        <taxon>Nematoda</taxon>
        <taxon>Chromadorea</taxon>
        <taxon>Rhabditida</taxon>
        <taxon>Spirurina</taxon>
        <taxon>Ascaridomorpha</taxon>
        <taxon>Ascaridoidea</taxon>
        <taxon>Toxocaridae</taxon>
        <taxon>Toxocara</taxon>
    </lineage>
</organism>
<feature type="compositionally biased region" description="Basic and acidic residues" evidence="5">
    <location>
        <begin position="1"/>
        <end position="12"/>
    </location>
</feature>
<sequence>MLWTKEKYKIHDSPASSSRPITASSSAHASPMRSLTSASGGLYVSAPGKIILFGEHAVVYGRTAVAGSIDLRTYVSLFTSADGRIYLSLPDLGVEKTWMLKDLLKAGERLAAECPLDDGSPPSLEVLVPIARRLSGSCEDQCGVQHLAILAFWYLLLGVVQRKRTIELEQLQKQIEGTEGDTKSTQLIVNAPPSQFGTIELEQLQKQIEGTEGDTKSTQLIVNAPPSQFGDLLAVKVTVRFKLPSCVGLGSSGAYCVCVATALLQTAGLIPAPSIPFPDVVEGIFNSIDAISRDATRILHRPLEENGDSEKLVNGGGGTPVPGAPCSDYDHHTLQPGGHSAAGSVRSISVNSSYVAGGKRGSSASGVSGTSMGGTSDKPEKGELTDTYSKLNDLCRINNQLLIALGVGHPKIDQICTLLARYGIHPKMTGAGGGGSVFAFLKPDTSTTVLTMIKDELTKLDYELWQPPLGGPGVVCHAGKPDLFNVPIPSFTTPSTTTTASSESSHSTPSSSHHRHHHPKK</sequence>
<feature type="compositionally biased region" description="Low complexity" evidence="5">
    <location>
        <begin position="361"/>
        <end position="376"/>
    </location>
</feature>
<dbReference type="GO" id="GO:0019287">
    <property type="term" value="P:isopentenyl diphosphate biosynthetic process, mevalonate pathway"/>
    <property type="evidence" value="ECO:0007669"/>
    <property type="project" value="UniProtKB-UniPathway"/>
</dbReference>
<keyword evidence="3 7" id="KW-0418">Kinase</keyword>
<evidence type="ECO:0000256" key="1">
    <source>
        <dbReference type="ARBA" id="ARBA00022490"/>
    </source>
</evidence>
<name>A0A0B2VSJ7_TOXCA</name>
<dbReference type="PRINTS" id="PR00959">
    <property type="entry name" value="MEVGALKINASE"/>
</dbReference>
<gene>
    <name evidence="7" type="primary">MVK</name>
    <name evidence="7" type="ORF">Tcan_15039</name>
</gene>